<dbReference type="EMBL" id="PVTP01000004">
    <property type="protein sequence ID" value="PRY78172.1"/>
    <property type="molecule type" value="Genomic_DNA"/>
</dbReference>
<dbReference type="RefSeq" id="WP_106356437.1">
    <property type="nucleotide sequence ID" value="NZ_PVTP01000004.1"/>
</dbReference>
<dbReference type="OrthoDB" id="7646940at2"/>
<sequence length="528" mass="56097">MIGLEISPGYTRAGRPQPLAAFFAPGGGQRVALADGPSGSLSVWTEVAPHFAACLRLDANDPGTRFSWRETLMMELRNIYTVADLQLSGAWSQLQSSGSGLQASYTGNRAISTSSAAARADVTVVREQAYDLWIYYTGRTNGGYCRVDIDGSQSLVNEIDDPETLGFKAFSTYASSDLTRRQAVKVASGLTGRHDISVTNGGTATPGGNAIMIEAVAISGSLDDDRILPPPWAPQTDYAMGDEVQHGGVFYTARATASSGTTGPTHLGGIASDGAMDWRADNRPTYPAFVAIDYASEREYAAEFAVDDNTTDLGGQTHGNESLISRSINLDGVEWVPGQNMSSLSVGRQISVTENTTWHRSEGGDIGECQLKRTIDPGEIRHDVTLIGTGATADFAWIYAGMVPLVRWDGETKSDVFTTVEAAGHPSVVLDDHNGVNPANIVCEGASRVGLTGQFSGNVMTYGHEAGTLPVSTVVFDQFDTILRPNINASSASGANDWMAKAYASTGAFQFSTGDTLGFFNRHVLSVK</sequence>
<organism evidence="1 2">
    <name type="scientific">Yoonia maritima</name>
    <dbReference type="NCBI Taxonomy" id="1435347"/>
    <lineage>
        <taxon>Bacteria</taxon>
        <taxon>Pseudomonadati</taxon>
        <taxon>Pseudomonadota</taxon>
        <taxon>Alphaproteobacteria</taxon>
        <taxon>Rhodobacterales</taxon>
        <taxon>Paracoccaceae</taxon>
        <taxon>Yoonia</taxon>
    </lineage>
</organism>
<dbReference type="Proteomes" id="UP000238007">
    <property type="component" value="Unassembled WGS sequence"/>
</dbReference>
<dbReference type="AlphaFoldDB" id="A0A2T0W025"/>
<reference evidence="1 2" key="1">
    <citation type="submission" date="2018-03" db="EMBL/GenBank/DDBJ databases">
        <title>Genomic Encyclopedia of Archaeal and Bacterial Type Strains, Phase II (KMG-II): from individual species to whole genera.</title>
        <authorList>
            <person name="Goeker M."/>
        </authorList>
    </citation>
    <scope>NUCLEOTIDE SEQUENCE [LARGE SCALE GENOMIC DNA]</scope>
    <source>
        <strain evidence="1 2">DSM 101533</strain>
    </source>
</reference>
<evidence type="ECO:0000313" key="1">
    <source>
        <dbReference type="EMBL" id="PRY78172.1"/>
    </source>
</evidence>
<evidence type="ECO:0000313" key="2">
    <source>
        <dbReference type="Proteomes" id="UP000238007"/>
    </source>
</evidence>
<keyword evidence="2" id="KW-1185">Reference proteome</keyword>
<name>A0A2T0W025_9RHOB</name>
<gene>
    <name evidence="1" type="ORF">CLV80_104136</name>
</gene>
<protein>
    <submittedName>
        <fullName evidence="1">Carbohydrate binding protein</fullName>
    </submittedName>
</protein>
<accession>A0A2T0W025</accession>
<comment type="caution">
    <text evidence="1">The sequence shown here is derived from an EMBL/GenBank/DDBJ whole genome shotgun (WGS) entry which is preliminary data.</text>
</comment>
<proteinExistence type="predicted"/>